<dbReference type="AlphaFoldDB" id="A0A146KLV5"/>
<dbReference type="Pfam" id="PF13358">
    <property type="entry name" value="DDE_3"/>
    <property type="match status" value="1"/>
</dbReference>
<organism evidence="2">
    <name type="scientific">Trepomonas sp. PC1</name>
    <dbReference type="NCBI Taxonomy" id="1076344"/>
    <lineage>
        <taxon>Eukaryota</taxon>
        <taxon>Metamonada</taxon>
        <taxon>Diplomonadida</taxon>
        <taxon>Hexamitidae</taxon>
        <taxon>Hexamitinae</taxon>
        <taxon>Trepomonas</taxon>
    </lineage>
</organism>
<gene>
    <name evidence="2" type="ORF">TPC1_10627</name>
</gene>
<evidence type="ECO:0000259" key="1">
    <source>
        <dbReference type="Pfam" id="PF13358"/>
    </source>
</evidence>
<dbReference type="GO" id="GO:0004519">
    <property type="term" value="F:endonuclease activity"/>
    <property type="evidence" value="ECO:0007669"/>
    <property type="project" value="UniProtKB-KW"/>
</dbReference>
<keyword evidence="2" id="KW-0540">Nuclease</keyword>
<proteinExistence type="predicted"/>
<dbReference type="InterPro" id="IPR038717">
    <property type="entry name" value="Tc1-like_DDE_dom"/>
</dbReference>
<dbReference type="GO" id="GO:0003676">
    <property type="term" value="F:nucleic acid binding"/>
    <property type="evidence" value="ECO:0007669"/>
    <property type="project" value="InterPro"/>
</dbReference>
<reference evidence="2" key="1">
    <citation type="submission" date="2015-07" db="EMBL/GenBank/DDBJ databases">
        <title>Adaptation to a free-living lifestyle via gene acquisitions in the diplomonad Trepomonas sp. PC1.</title>
        <authorList>
            <person name="Xu F."/>
            <person name="Jerlstrom-Hultqvist J."/>
            <person name="Kolisko M."/>
            <person name="Simpson A.G.B."/>
            <person name="Roger A.J."/>
            <person name="Svard S.G."/>
            <person name="Andersson J.O."/>
        </authorList>
    </citation>
    <scope>NUCLEOTIDE SEQUENCE</scope>
    <source>
        <strain evidence="2">PC1</strain>
    </source>
</reference>
<accession>A0A146KLV5</accession>
<keyword evidence="2" id="KW-0378">Hydrolase</keyword>
<name>A0A146KLV5_9EUKA</name>
<evidence type="ECO:0000313" key="2">
    <source>
        <dbReference type="EMBL" id="JAP96139.1"/>
    </source>
</evidence>
<feature type="domain" description="Tc1-like transposase DDE" evidence="1">
    <location>
        <begin position="2"/>
        <end position="68"/>
    </location>
</feature>
<keyword evidence="2" id="KW-0255">Endonuclease</keyword>
<dbReference type="InterPro" id="IPR036397">
    <property type="entry name" value="RNaseH_sf"/>
</dbReference>
<dbReference type="Gene3D" id="3.30.420.10">
    <property type="entry name" value="Ribonuclease H-like superfamily/Ribonuclease H"/>
    <property type="match status" value="1"/>
</dbReference>
<protein>
    <submittedName>
        <fullName evidence="2">DDE superfamily endonuclease domain-containing protein</fullName>
    </submittedName>
</protein>
<sequence>MTFMKEVLNYFRDQGHMIFFMDNCSIHKNRDLLTYLNEHGHRVHFNWPYTPELQPIENFFAAWKSKVDVSAEVVNSSVTEQLLNVLIQAFDSISFEEIRNMLAHVENVIVPLIYDLGNL</sequence>
<dbReference type="EMBL" id="GDID01000467">
    <property type="protein sequence ID" value="JAP96139.1"/>
    <property type="molecule type" value="Transcribed_RNA"/>
</dbReference>